<name>A0ABV2KTV6_9BACI</name>
<dbReference type="EMBL" id="JBEPMX010000004">
    <property type="protein sequence ID" value="MET3683016.1"/>
    <property type="molecule type" value="Genomic_DNA"/>
</dbReference>
<gene>
    <name evidence="2" type="ORF">ABID56_001106</name>
</gene>
<evidence type="ECO:0000313" key="3">
    <source>
        <dbReference type="Proteomes" id="UP001549167"/>
    </source>
</evidence>
<keyword evidence="3" id="KW-1185">Reference proteome</keyword>
<evidence type="ECO:0000256" key="1">
    <source>
        <dbReference type="SAM" id="Coils"/>
    </source>
</evidence>
<feature type="coiled-coil region" evidence="1">
    <location>
        <begin position="58"/>
        <end position="96"/>
    </location>
</feature>
<reference evidence="2 3" key="1">
    <citation type="submission" date="2024-06" db="EMBL/GenBank/DDBJ databases">
        <title>Genomic Encyclopedia of Type Strains, Phase IV (KMG-IV): sequencing the most valuable type-strain genomes for metagenomic binning, comparative biology and taxonomic classification.</title>
        <authorList>
            <person name="Goeker M."/>
        </authorList>
    </citation>
    <scope>NUCLEOTIDE SEQUENCE [LARGE SCALE GENOMIC DNA]</scope>
    <source>
        <strain evidence="2 3">DSM 23520</strain>
    </source>
</reference>
<evidence type="ECO:0000313" key="2">
    <source>
        <dbReference type="EMBL" id="MET3683016.1"/>
    </source>
</evidence>
<protein>
    <submittedName>
        <fullName evidence="2">MFS superfamily sulfate permease-like transporter</fullName>
    </submittedName>
</protein>
<sequence>MMRWLFVLMLSILLFPIYVASTQFFYSINHETVISQSEQEPKTETVSTMQQYKPVTTVDDTHNVLDTYEEQLAEIEKTVKQQLKQLETEAKDELSQSSHVLRRGATFFKYEREARQIEAKADREFRELLHQINKQTQSDLVAKQLAEDLQKQYDKRKSSLKSQVFQEVNAYFNES</sequence>
<dbReference type="Proteomes" id="UP001549167">
    <property type="component" value="Unassembled WGS sequence"/>
</dbReference>
<dbReference type="RefSeq" id="WP_354219613.1">
    <property type="nucleotide sequence ID" value="NZ_JBEPMX010000004.1"/>
</dbReference>
<comment type="caution">
    <text evidence="2">The sequence shown here is derived from an EMBL/GenBank/DDBJ whole genome shotgun (WGS) entry which is preliminary data.</text>
</comment>
<proteinExistence type="predicted"/>
<accession>A0ABV2KTV6</accession>
<organism evidence="2 3">
    <name type="scientific">Alkalibacillus flavidus</name>
    <dbReference type="NCBI Taxonomy" id="546021"/>
    <lineage>
        <taxon>Bacteria</taxon>
        <taxon>Bacillati</taxon>
        <taxon>Bacillota</taxon>
        <taxon>Bacilli</taxon>
        <taxon>Bacillales</taxon>
        <taxon>Bacillaceae</taxon>
        <taxon>Alkalibacillus</taxon>
    </lineage>
</organism>
<keyword evidence="1" id="KW-0175">Coiled coil</keyword>